<keyword evidence="3" id="KW-1185">Reference proteome</keyword>
<name>A0A074Z648_OPIVI</name>
<evidence type="ECO:0000313" key="2">
    <source>
        <dbReference type="EMBL" id="KER22616.1"/>
    </source>
</evidence>
<evidence type="ECO:0000256" key="1">
    <source>
        <dbReference type="SAM" id="MobiDB-lite"/>
    </source>
</evidence>
<dbReference type="AlphaFoldDB" id="A0A074Z648"/>
<dbReference type="CTD" id="20328973"/>
<feature type="region of interest" description="Disordered" evidence="1">
    <location>
        <begin position="109"/>
        <end position="128"/>
    </location>
</feature>
<reference evidence="2 3" key="1">
    <citation type="submission" date="2013-11" db="EMBL/GenBank/DDBJ databases">
        <title>Opisthorchis viverrini - life in the bile duct.</title>
        <authorList>
            <person name="Young N.D."/>
            <person name="Nagarajan N."/>
            <person name="Lin S.J."/>
            <person name="Korhonen P.K."/>
            <person name="Jex A.R."/>
            <person name="Hall R.S."/>
            <person name="Safavi-Hemami H."/>
            <person name="Kaewkong W."/>
            <person name="Bertrand D."/>
            <person name="Gao S."/>
            <person name="Seet Q."/>
            <person name="Wongkham S."/>
            <person name="Teh B.T."/>
            <person name="Wongkham C."/>
            <person name="Intapan P.M."/>
            <person name="Maleewong W."/>
            <person name="Yang X."/>
            <person name="Hu M."/>
            <person name="Wang Z."/>
            <person name="Hofmann A."/>
            <person name="Sternberg P.W."/>
            <person name="Tan P."/>
            <person name="Wang J."/>
            <person name="Gasser R.B."/>
        </authorList>
    </citation>
    <scope>NUCLEOTIDE SEQUENCE [LARGE SCALE GENOMIC DNA]</scope>
</reference>
<protein>
    <submittedName>
        <fullName evidence="2">Uncharacterized protein</fullName>
    </submittedName>
</protein>
<evidence type="ECO:0000313" key="3">
    <source>
        <dbReference type="Proteomes" id="UP000054324"/>
    </source>
</evidence>
<dbReference type="KEGG" id="ovi:T265_14807"/>
<gene>
    <name evidence="2" type="ORF">T265_14807</name>
</gene>
<dbReference type="Proteomes" id="UP000054324">
    <property type="component" value="Unassembled WGS sequence"/>
</dbReference>
<sequence>MHSGGDCAYVEVELSCHDSQNGNSSTLHSRVDSTLKKDIMARKSKTQVYGKGSSEVSERFLDSLNSGITQSSDITGRSEFGGDSNCFSMHRMKRGKIQNSKIHFSQTEATELTQTESSDSPFNSHPSTVGIKPSLAEKLHLLGYIKSSLDDYTSRLVRESAACRTASLETSGELIKSLDKLQSETARFRSRNGSLNEKVEGRAQVNKRLRAKIKALVTASQKLCTDVVSLQSQNDTDM</sequence>
<dbReference type="GeneID" id="20328973"/>
<dbReference type="EMBL" id="KL596888">
    <property type="protein sequence ID" value="KER22616.1"/>
    <property type="molecule type" value="Genomic_DNA"/>
</dbReference>
<proteinExistence type="predicted"/>
<dbReference type="RefSeq" id="XP_009173635.1">
    <property type="nucleotide sequence ID" value="XM_009175371.1"/>
</dbReference>
<accession>A0A074Z648</accession>
<dbReference type="OrthoDB" id="6240042at2759"/>
<feature type="compositionally biased region" description="Polar residues" evidence="1">
    <location>
        <begin position="109"/>
        <end position="127"/>
    </location>
</feature>
<organism evidence="2 3">
    <name type="scientific">Opisthorchis viverrini</name>
    <name type="common">Southeast Asian liver fluke</name>
    <dbReference type="NCBI Taxonomy" id="6198"/>
    <lineage>
        <taxon>Eukaryota</taxon>
        <taxon>Metazoa</taxon>
        <taxon>Spiralia</taxon>
        <taxon>Lophotrochozoa</taxon>
        <taxon>Platyhelminthes</taxon>
        <taxon>Trematoda</taxon>
        <taxon>Digenea</taxon>
        <taxon>Opisthorchiida</taxon>
        <taxon>Opisthorchiata</taxon>
        <taxon>Opisthorchiidae</taxon>
        <taxon>Opisthorchis</taxon>
    </lineage>
</organism>
<feature type="non-terminal residue" evidence="2">
    <location>
        <position position="238"/>
    </location>
</feature>